<name>A0A1H7EVC0_9FIRM</name>
<dbReference type="PANTHER" id="PTHR33434">
    <property type="entry name" value="DEGV DOMAIN-CONTAINING PROTEIN DR_1986-RELATED"/>
    <property type="match status" value="1"/>
</dbReference>
<sequence>MYRVIIDSCGELTKEMQEDGHFVNVPLTLEVGDQQIIDDESFDQASFLKAVAECSTSPKSACPSPNAYMVEMECDAERIYVVTLSAQLSGSYNSACLAKDLYEEDDESKQIYVFDSKSASIGETLIGLKIAECENKGMSFEEVVKTVEEYIAGQHTFFVLETLETLRKAGRLSNLKAAIAGTLNIKPVMGSTDEGSIQQLGQARGMVKALDKMGQCLVDVTENCEEKILAISHCNCLERALSLKEKMESMAKFKEIFIVDTRGVSSMYANDGGLIMVI</sequence>
<dbReference type="AlphaFoldDB" id="A0A1H7EVC0"/>
<dbReference type="Gene3D" id="2.20.28.50">
    <property type="entry name" value="degv family protein"/>
    <property type="match status" value="1"/>
</dbReference>
<dbReference type="InterPro" id="IPR003797">
    <property type="entry name" value="DegV"/>
</dbReference>
<keyword evidence="1" id="KW-0446">Lipid-binding</keyword>
<evidence type="ECO:0000313" key="3">
    <source>
        <dbReference type="Proteomes" id="UP000182321"/>
    </source>
</evidence>
<dbReference type="PANTHER" id="PTHR33434:SF2">
    <property type="entry name" value="FATTY ACID-BINDING PROTEIN TM_1468"/>
    <property type="match status" value="1"/>
</dbReference>
<reference evidence="3" key="1">
    <citation type="submission" date="2016-10" db="EMBL/GenBank/DDBJ databases">
        <authorList>
            <person name="Varghese N."/>
        </authorList>
    </citation>
    <scope>NUCLEOTIDE SEQUENCE [LARGE SCALE GENOMIC DNA]</scope>
    <source>
        <strain evidence="3">ACV-9</strain>
    </source>
</reference>
<dbReference type="GO" id="GO:0008289">
    <property type="term" value="F:lipid binding"/>
    <property type="evidence" value="ECO:0007669"/>
    <property type="project" value="UniProtKB-KW"/>
</dbReference>
<gene>
    <name evidence="2" type="ORF">SAMN02910377_00119</name>
</gene>
<protein>
    <submittedName>
        <fullName evidence="2">EDD domain protein, DegV family</fullName>
    </submittedName>
</protein>
<evidence type="ECO:0000313" key="2">
    <source>
        <dbReference type="EMBL" id="SEK17853.1"/>
    </source>
</evidence>
<dbReference type="SUPFAM" id="SSF82549">
    <property type="entry name" value="DAK1/DegV-like"/>
    <property type="match status" value="1"/>
</dbReference>
<dbReference type="Gene3D" id="3.40.50.10440">
    <property type="entry name" value="Dihydroxyacetone kinase, domain 1"/>
    <property type="match status" value="1"/>
</dbReference>
<dbReference type="InterPro" id="IPR050270">
    <property type="entry name" value="DegV_domain_contain"/>
</dbReference>
<dbReference type="EMBL" id="FNZX01000003">
    <property type="protein sequence ID" value="SEK17853.1"/>
    <property type="molecule type" value="Genomic_DNA"/>
</dbReference>
<dbReference type="InterPro" id="IPR043168">
    <property type="entry name" value="DegV_C"/>
</dbReference>
<dbReference type="Pfam" id="PF02645">
    <property type="entry name" value="DegV"/>
    <property type="match status" value="1"/>
</dbReference>
<dbReference type="PROSITE" id="PS51482">
    <property type="entry name" value="DEGV"/>
    <property type="match status" value="1"/>
</dbReference>
<dbReference type="RefSeq" id="WP_074788654.1">
    <property type="nucleotide sequence ID" value="NZ_FNZX01000003.1"/>
</dbReference>
<dbReference type="Proteomes" id="UP000182321">
    <property type="component" value="Unassembled WGS sequence"/>
</dbReference>
<proteinExistence type="predicted"/>
<keyword evidence="3" id="KW-1185">Reference proteome</keyword>
<evidence type="ECO:0000256" key="1">
    <source>
        <dbReference type="ARBA" id="ARBA00023121"/>
    </source>
</evidence>
<dbReference type="NCBIfam" id="TIGR00762">
    <property type="entry name" value="DegV"/>
    <property type="match status" value="1"/>
</dbReference>
<accession>A0A1H7EVC0</accession>
<dbReference type="Gene3D" id="3.30.1180.10">
    <property type="match status" value="1"/>
</dbReference>
<organism evidence="2 3">
    <name type="scientific">Pseudobutyrivibrio ruminis</name>
    <dbReference type="NCBI Taxonomy" id="46206"/>
    <lineage>
        <taxon>Bacteria</taxon>
        <taxon>Bacillati</taxon>
        <taxon>Bacillota</taxon>
        <taxon>Clostridia</taxon>
        <taxon>Lachnospirales</taxon>
        <taxon>Lachnospiraceae</taxon>
        <taxon>Pseudobutyrivibrio</taxon>
    </lineage>
</organism>